<keyword evidence="3" id="KW-1003">Cell membrane</keyword>
<sequence length="133" mass="14979">MLSHTKAYQKKIRVSKMARVTAPLTDLACKKSQYRQRTAGLRTNALVCVGAAIFVDMAFRIGGPDGTIRVVAYVVSGHSVQLWRYSYKIAKRIAFKSKENVYAVILSSCFNRYVCRAFVRMLFGKSGCLKSRQ</sequence>
<dbReference type="Pfam" id="PF02308">
    <property type="entry name" value="MgtC"/>
    <property type="match status" value="1"/>
</dbReference>
<dbReference type="EMBL" id="BMYS01000016">
    <property type="protein sequence ID" value="GGW91336.1"/>
    <property type="molecule type" value="Genomic_DNA"/>
</dbReference>
<accession>A0A918N0Y2</accession>
<keyword evidence="4" id="KW-0812">Transmembrane</keyword>
<evidence type="ECO:0000313" key="8">
    <source>
        <dbReference type="EMBL" id="GGW91336.1"/>
    </source>
</evidence>
<reference evidence="8" key="2">
    <citation type="submission" date="2020-09" db="EMBL/GenBank/DDBJ databases">
        <authorList>
            <person name="Sun Q."/>
            <person name="Kim S."/>
        </authorList>
    </citation>
    <scope>NUCLEOTIDE SEQUENCE</scope>
    <source>
        <strain evidence="8">KCTC 23732</strain>
    </source>
</reference>
<dbReference type="InterPro" id="IPR003416">
    <property type="entry name" value="MgtC/SapB/SrpB/YhiD_fam"/>
</dbReference>
<evidence type="ECO:0000256" key="2">
    <source>
        <dbReference type="ARBA" id="ARBA00009298"/>
    </source>
</evidence>
<evidence type="ECO:0000259" key="7">
    <source>
        <dbReference type="Pfam" id="PF02308"/>
    </source>
</evidence>
<keyword evidence="9" id="KW-1185">Reference proteome</keyword>
<name>A0A918N0Y2_9BURK</name>
<protein>
    <recommendedName>
        <fullName evidence="7">MgtC/SapB/SrpB/YhiD N-terminal domain-containing protein</fullName>
    </recommendedName>
</protein>
<dbReference type="PRINTS" id="PR01837">
    <property type="entry name" value="MGTCSAPBPROT"/>
</dbReference>
<evidence type="ECO:0000256" key="6">
    <source>
        <dbReference type="ARBA" id="ARBA00023136"/>
    </source>
</evidence>
<evidence type="ECO:0000256" key="3">
    <source>
        <dbReference type="ARBA" id="ARBA00022475"/>
    </source>
</evidence>
<proteinExistence type="inferred from homology"/>
<dbReference type="AlphaFoldDB" id="A0A918N0Y2"/>
<comment type="subcellular location">
    <subcellularLocation>
        <location evidence="1">Cell membrane</location>
        <topology evidence="1">Multi-pass membrane protein</topology>
    </subcellularLocation>
</comment>
<organism evidence="8 9">
    <name type="scientific">Advenella faeciporci</name>
    <dbReference type="NCBI Taxonomy" id="797535"/>
    <lineage>
        <taxon>Bacteria</taxon>
        <taxon>Pseudomonadati</taxon>
        <taxon>Pseudomonadota</taxon>
        <taxon>Betaproteobacteria</taxon>
        <taxon>Burkholderiales</taxon>
        <taxon>Alcaligenaceae</taxon>
    </lineage>
</organism>
<feature type="domain" description="MgtC/SapB/SrpB/YhiD N-terminal" evidence="7">
    <location>
        <begin position="33"/>
        <end position="78"/>
    </location>
</feature>
<reference evidence="8" key="1">
    <citation type="journal article" date="2014" name="Int. J. Syst. Evol. Microbiol.">
        <title>Complete genome sequence of Corynebacterium casei LMG S-19264T (=DSM 44701T), isolated from a smear-ripened cheese.</title>
        <authorList>
            <consortium name="US DOE Joint Genome Institute (JGI-PGF)"/>
            <person name="Walter F."/>
            <person name="Albersmeier A."/>
            <person name="Kalinowski J."/>
            <person name="Ruckert C."/>
        </authorList>
    </citation>
    <scope>NUCLEOTIDE SEQUENCE</scope>
    <source>
        <strain evidence="8">KCTC 23732</strain>
    </source>
</reference>
<evidence type="ECO:0000313" key="9">
    <source>
        <dbReference type="Proteomes" id="UP000608345"/>
    </source>
</evidence>
<comment type="caution">
    <text evidence="8">The sequence shown here is derived from an EMBL/GenBank/DDBJ whole genome shotgun (WGS) entry which is preliminary data.</text>
</comment>
<evidence type="ECO:0000256" key="1">
    <source>
        <dbReference type="ARBA" id="ARBA00004651"/>
    </source>
</evidence>
<evidence type="ECO:0000256" key="4">
    <source>
        <dbReference type="ARBA" id="ARBA00022692"/>
    </source>
</evidence>
<dbReference type="Proteomes" id="UP000608345">
    <property type="component" value="Unassembled WGS sequence"/>
</dbReference>
<dbReference type="InterPro" id="IPR049177">
    <property type="entry name" value="MgtC_SapB_SrpB_YhiD_N"/>
</dbReference>
<keyword evidence="6" id="KW-0472">Membrane</keyword>
<comment type="similarity">
    <text evidence="2">Belongs to the MgtC/SapB family.</text>
</comment>
<gene>
    <name evidence="8" type="ORF">GCM10011450_21930</name>
</gene>
<dbReference type="GO" id="GO:0005886">
    <property type="term" value="C:plasma membrane"/>
    <property type="evidence" value="ECO:0007669"/>
    <property type="project" value="UniProtKB-SubCell"/>
</dbReference>
<evidence type="ECO:0000256" key="5">
    <source>
        <dbReference type="ARBA" id="ARBA00022989"/>
    </source>
</evidence>
<keyword evidence="5" id="KW-1133">Transmembrane helix</keyword>